<dbReference type="Pfam" id="PF04199">
    <property type="entry name" value="Cyclase"/>
    <property type="match status" value="1"/>
</dbReference>
<dbReference type="GO" id="GO:0019441">
    <property type="term" value="P:L-tryptophan catabolic process to kynurenine"/>
    <property type="evidence" value="ECO:0007669"/>
    <property type="project" value="InterPro"/>
</dbReference>
<sequence length="205" mass="23453">MKLIDLTQTFNEATGVFPGDTKTKFDLDACFEDDGYTNYSVTASLHTGTNVEVPMHLSSDERFISNFPIDRFIGRGVMIDVRNQKEIGYKPDYELLVNQGDVVVFYTGFDERRGEKAYFEDHPVFTEELAMFLVEKQIKMVGMDIPSPDLEPYYVHNILMDADIMILENLNNLDSLRYHKDFIISAVPLKIESEASPVRAYAVLK</sequence>
<accession>A0A3S8RMN8</accession>
<dbReference type="InterPro" id="IPR007325">
    <property type="entry name" value="KFase/CYL"/>
</dbReference>
<name>A0A3S8RMN8_9FIRM</name>
<reference evidence="1 2" key="1">
    <citation type="journal article" date="2020" name="Int. J. Syst. Evol. Microbiol.">
        <title>Description of Erysipelothrix piscisicarius sp. nov., an emergent fish pathogen, and assessment of virulence using a tiger barb (Puntigrus tetrazona) infection model.</title>
        <authorList>
            <person name="Pomaranski E.K."/>
            <person name="Griffin M.J."/>
            <person name="Camus A.C."/>
            <person name="Armwood A.R."/>
            <person name="Shelley J."/>
            <person name="Waldbieser G.C."/>
            <person name="LaFrentz B.R."/>
            <person name="Garcia J.C."/>
            <person name="Yanong R."/>
            <person name="Soto E."/>
        </authorList>
    </citation>
    <scope>NUCLEOTIDE SEQUENCE [LARGE SCALE GENOMIC DNA]</scope>
    <source>
        <strain evidence="1 2">15TAL0474</strain>
    </source>
</reference>
<dbReference type="SUPFAM" id="SSF102198">
    <property type="entry name" value="Putative cyclase"/>
    <property type="match status" value="1"/>
</dbReference>
<evidence type="ECO:0000313" key="1">
    <source>
        <dbReference type="EMBL" id="AZK44119.1"/>
    </source>
</evidence>
<proteinExistence type="predicted"/>
<dbReference type="EMBL" id="CP034234">
    <property type="protein sequence ID" value="AZK44119.1"/>
    <property type="molecule type" value="Genomic_DNA"/>
</dbReference>
<dbReference type="AlphaFoldDB" id="A0A3S8RMN8"/>
<protein>
    <submittedName>
        <fullName evidence="1">Cyclase family protein</fullName>
    </submittedName>
</protein>
<gene>
    <name evidence="1" type="ORF">EEI45_04575</name>
</gene>
<dbReference type="KEGG" id="eri:EEI45_04575"/>
<organism evidence="1 2">
    <name type="scientific">Erysipelothrix piscisicarius</name>
    <dbReference type="NCBI Taxonomy" id="2485784"/>
    <lineage>
        <taxon>Bacteria</taxon>
        <taxon>Bacillati</taxon>
        <taxon>Bacillota</taxon>
        <taxon>Erysipelotrichia</taxon>
        <taxon>Erysipelotrichales</taxon>
        <taxon>Erysipelotrichaceae</taxon>
        <taxon>Erysipelothrix</taxon>
    </lineage>
</organism>
<dbReference type="PANTHER" id="PTHR31118">
    <property type="entry name" value="CYCLASE-LIKE PROTEIN 2"/>
    <property type="match status" value="1"/>
</dbReference>
<evidence type="ECO:0000313" key="2">
    <source>
        <dbReference type="Proteomes" id="UP000278804"/>
    </source>
</evidence>
<dbReference type="RefSeq" id="WP_125164302.1">
    <property type="nucleotide sequence ID" value="NZ_CP034234.1"/>
</dbReference>
<keyword evidence="2" id="KW-1185">Reference proteome</keyword>
<dbReference type="GO" id="GO:0004061">
    <property type="term" value="F:arylformamidase activity"/>
    <property type="evidence" value="ECO:0007669"/>
    <property type="project" value="InterPro"/>
</dbReference>
<dbReference type="Proteomes" id="UP000278804">
    <property type="component" value="Chromosome"/>
</dbReference>
<dbReference type="InterPro" id="IPR037175">
    <property type="entry name" value="KFase_sf"/>
</dbReference>
<dbReference type="PANTHER" id="PTHR31118:SF32">
    <property type="entry name" value="KYNURENINE FORMAMIDASE"/>
    <property type="match status" value="1"/>
</dbReference>
<dbReference type="Gene3D" id="3.50.30.50">
    <property type="entry name" value="Putative cyclase"/>
    <property type="match status" value="1"/>
</dbReference>